<proteinExistence type="predicted"/>
<evidence type="ECO:0000313" key="2">
    <source>
        <dbReference type="Proteomes" id="UP001156870"/>
    </source>
</evidence>
<dbReference type="SUPFAM" id="SSF52540">
    <property type="entry name" value="P-loop containing nucleoside triphosphate hydrolases"/>
    <property type="match status" value="1"/>
</dbReference>
<reference evidence="1 2" key="1">
    <citation type="journal article" date="2014" name="Int. J. Syst. Evol. Microbiol.">
        <title>Complete genome sequence of Corynebacterium casei LMG S-19264T (=DSM 44701T), isolated from a smear-ripened cheese.</title>
        <authorList>
            <consortium name="US DOE Joint Genome Institute (JGI-PGF)"/>
            <person name="Walter F."/>
            <person name="Albersmeier A."/>
            <person name="Kalinowski J."/>
            <person name="Ruckert C."/>
        </authorList>
    </citation>
    <scope>NUCLEOTIDE SEQUENCE [LARGE SCALE GENOMIC DNA]</scope>
    <source>
        <strain evidence="1 2">NBRC 110095</strain>
    </source>
</reference>
<dbReference type="Pfam" id="PF13469">
    <property type="entry name" value="Sulfotransfer_3"/>
    <property type="match status" value="1"/>
</dbReference>
<dbReference type="InterPro" id="IPR051135">
    <property type="entry name" value="Gal/GlcNAc/GalNAc_ST"/>
</dbReference>
<protein>
    <recommendedName>
        <fullName evidence="3">Sulfotransferase</fullName>
    </recommendedName>
</protein>
<gene>
    <name evidence="1" type="ORF">GCM10007877_17790</name>
</gene>
<accession>A0AA37T5E3</accession>
<dbReference type="GO" id="GO:0001517">
    <property type="term" value="F:N-acetylglucosamine 6-O-sulfotransferase activity"/>
    <property type="evidence" value="ECO:0007669"/>
    <property type="project" value="TreeGrafter"/>
</dbReference>
<dbReference type="InterPro" id="IPR027417">
    <property type="entry name" value="P-loop_NTPase"/>
</dbReference>
<dbReference type="PANTHER" id="PTHR10704">
    <property type="entry name" value="CARBOHYDRATE SULFOTRANSFERASE"/>
    <property type="match status" value="1"/>
</dbReference>
<dbReference type="GO" id="GO:0006044">
    <property type="term" value="P:N-acetylglucosamine metabolic process"/>
    <property type="evidence" value="ECO:0007669"/>
    <property type="project" value="TreeGrafter"/>
</dbReference>
<evidence type="ECO:0000313" key="1">
    <source>
        <dbReference type="EMBL" id="GLS26064.1"/>
    </source>
</evidence>
<dbReference type="Gene3D" id="3.40.50.300">
    <property type="entry name" value="P-loop containing nucleotide triphosphate hydrolases"/>
    <property type="match status" value="1"/>
</dbReference>
<comment type="caution">
    <text evidence="1">The sequence shown here is derived from an EMBL/GenBank/DDBJ whole genome shotgun (WGS) entry which is preliminary data.</text>
</comment>
<dbReference type="PANTHER" id="PTHR10704:SF44">
    <property type="entry name" value="LD35051P-RELATED"/>
    <property type="match status" value="1"/>
</dbReference>
<dbReference type="EMBL" id="BSPD01000039">
    <property type="protein sequence ID" value="GLS26064.1"/>
    <property type="molecule type" value="Genomic_DNA"/>
</dbReference>
<dbReference type="Proteomes" id="UP001156870">
    <property type="component" value="Unassembled WGS sequence"/>
</dbReference>
<dbReference type="AlphaFoldDB" id="A0AA37T5E3"/>
<dbReference type="RefSeq" id="WP_232592964.1">
    <property type="nucleotide sequence ID" value="NZ_BSPD01000039.1"/>
</dbReference>
<name>A0AA37T5E3_9GAMM</name>
<evidence type="ECO:0008006" key="3">
    <source>
        <dbReference type="Google" id="ProtNLM"/>
    </source>
</evidence>
<sequence>MVDAQNSTVTDCPIFVVGPLRSGTTMLRLMLDHHPDMNIFGEFECAVSEAINNQWPSIEHYHAFLKTDREFADMKLSVDSTLNYEQLVKSFLRQQYLRNPVKKVGASVHSRMDMLPKIWPQAKFIHLLRDPRDVAKSCIGMGWVGNVHEGTQYWIKPERHWEALEKSIPESQRYTVRYEDLVAEPEKELSKICDFIGVPYSDEMLNLEKDTTYSRPDARYANQWKKKLTPKQISHVEYQCHEMMRTRGYDIASDKIEKPSMLEMLKIQMQSRLYRISFNVKRWGFSLWLLFIISKRLGLKSLKDSCQLRINKITVRYLK</sequence>
<organism evidence="1 2">
    <name type="scientific">Marinibactrum halimedae</name>
    <dbReference type="NCBI Taxonomy" id="1444977"/>
    <lineage>
        <taxon>Bacteria</taxon>
        <taxon>Pseudomonadati</taxon>
        <taxon>Pseudomonadota</taxon>
        <taxon>Gammaproteobacteria</taxon>
        <taxon>Cellvibrionales</taxon>
        <taxon>Cellvibrionaceae</taxon>
        <taxon>Marinibactrum</taxon>
    </lineage>
</organism>
<keyword evidence="2" id="KW-1185">Reference proteome</keyword>
<dbReference type="GO" id="GO:0006790">
    <property type="term" value="P:sulfur compound metabolic process"/>
    <property type="evidence" value="ECO:0007669"/>
    <property type="project" value="TreeGrafter"/>
</dbReference>